<dbReference type="EMBL" id="JACHLR010000001">
    <property type="protein sequence ID" value="MBB4856745.1"/>
    <property type="molecule type" value="Genomic_DNA"/>
</dbReference>
<organism evidence="3 4">
    <name type="scientific">Novosphingobium chloroacetimidivorans</name>
    <dbReference type="NCBI Taxonomy" id="1428314"/>
    <lineage>
        <taxon>Bacteria</taxon>
        <taxon>Pseudomonadati</taxon>
        <taxon>Pseudomonadota</taxon>
        <taxon>Alphaproteobacteria</taxon>
        <taxon>Sphingomonadales</taxon>
        <taxon>Sphingomonadaceae</taxon>
        <taxon>Novosphingobium</taxon>
    </lineage>
</organism>
<feature type="transmembrane region" description="Helical" evidence="1">
    <location>
        <begin position="240"/>
        <end position="264"/>
    </location>
</feature>
<evidence type="ECO:0000256" key="2">
    <source>
        <dbReference type="SAM" id="SignalP"/>
    </source>
</evidence>
<evidence type="ECO:0000313" key="4">
    <source>
        <dbReference type="Proteomes" id="UP000555448"/>
    </source>
</evidence>
<keyword evidence="4" id="KW-1185">Reference proteome</keyword>
<feature type="signal peptide" evidence="2">
    <location>
        <begin position="1"/>
        <end position="24"/>
    </location>
</feature>
<keyword evidence="1" id="KW-1133">Transmembrane helix</keyword>
<proteinExistence type="predicted"/>
<dbReference type="RefSeq" id="WP_184241598.1">
    <property type="nucleotide sequence ID" value="NZ_JACHLR010000001.1"/>
</dbReference>
<keyword evidence="1" id="KW-0812">Transmembrane</keyword>
<sequence>MRGMFLRTATALAPVLLIVACGKAEQPAEESASTTDMAAPDVTGSSATRGVAFVFNYTFALPARAIAKVQRQHVTECERLGATRCRVTGITFDQQHGKSASGSLNLLLAPGDAYTYAGRAADIVEAAKGEIDTAMVDGRDAAGAIDQARNSQADARAEIARIDARLRAKNLSESERSTLTTRLEELHRAAGEQVSVQRESESALATTPVSFHYVEHGALGGDNRFIRAAGQSWGGVQDALILGMILLGYLLPWAVLIGAGVFIVRWLQRRRSPKGE</sequence>
<comment type="caution">
    <text evidence="3">The sequence shown here is derived from an EMBL/GenBank/DDBJ whole genome shotgun (WGS) entry which is preliminary data.</text>
</comment>
<feature type="chain" id="PRO_5031340556" description="DUF4349 domain-containing protein" evidence="2">
    <location>
        <begin position="25"/>
        <end position="276"/>
    </location>
</feature>
<evidence type="ECO:0000313" key="3">
    <source>
        <dbReference type="EMBL" id="MBB4856745.1"/>
    </source>
</evidence>
<gene>
    <name evidence="3" type="ORF">HNO88_000042</name>
</gene>
<protein>
    <recommendedName>
        <fullName evidence="5">DUF4349 domain-containing protein</fullName>
    </recommendedName>
</protein>
<reference evidence="3 4" key="1">
    <citation type="submission" date="2020-08" db="EMBL/GenBank/DDBJ databases">
        <title>Functional genomics of gut bacteria from endangered species of beetles.</title>
        <authorList>
            <person name="Carlos-Shanley C."/>
        </authorList>
    </citation>
    <scope>NUCLEOTIDE SEQUENCE [LARGE SCALE GENOMIC DNA]</scope>
    <source>
        <strain evidence="3 4">S00245</strain>
    </source>
</reference>
<evidence type="ECO:0000256" key="1">
    <source>
        <dbReference type="SAM" id="Phobius"/>
    </source>
</evidence>
<keyword evidence="1" id="KW-0472">Membrane</keyword>
<evidence type="ECO:0008006" key="5">
    <source>
        <dbReference type="Google" id="ProtNLM"/>
    </source>
</evidence>
<dbReference type="AlphaFoldDB" id="A0A7W7NV35"/>
<keyword evidence="2" id="KW-0732">Signal</keyword>
<dbReference type="PROSITE" id="PS51257">
    <property type="entry name" value="PROKAR_LIPOPROTEIN"/>
    <property type="match status" value="1"/>
</dbReference>
<dbReference type="Proteomes" id="UP000555448">
    <property type="component" value="Unassembled WGS sequence"/>
</dbReference>
<accession>A0A7W7NV35</accession>
<name>A0A7W7NV35_9SPHN</name>